<dbReference type="STRING" id="576117.SAMN04488138_103177"/>
<dbReference type="InterPro" id="IPR036518">
    <property type="entry name" value="CobE/GbiG_C_sf"/>
</dbReference>
<dbReference type="GO" id="GO:0016787">
    <property type="term" value="F:hydrolase activity"/>
    <property type="evidence" value="ECO:0007669"/>
    <property type="project" value="UniProtKB-KW"/>
</dbReference>
<name>A0A1I3Q2I9_9RHOB</name>
<dbReference type="AlphaFoldDB" id="A0A1I3Q2I9"/>
<organism evidence="3 4">
    <name type="scientific">Celeribacter halophilus</name>
    <dbReference type="NCBI Taxonomy" id="576117"/>
    <lineage>
        <taxon>Bacteria</taxon>
        <taxon>Pseudomonadati</taxon>
        <taxon>Pseudomonadota</taxon>
        <taxon>Alphaproteobacteria</taxon>
        <taxon>Rhodobacterales</taxon>
        <taxon>Roseobacteraceae</taxon>
        <taxon>Celeribacter</taxon>
    </lineage>
</organism>
<evidence type="ECO:0000313" key="3">
    <source>
        <dbReference type="EMBL" id="SFJ27929.1"/>
    </source>
</evidence>
<proteinExistence type="predicted"/>
<dbReference type="GeneID" id="98664276"/>
<dbReference type="Gene3D" id="3.30.420.180">
    <property type="entry name" value="CobE/GbiG C-terminal domain"/>
    <property type="match status" value="1"/>
</dbReference>
<accession>A0A1I3Q2I9</accession>
<evidence type="ECO:0000313" key="4">
    <source>
        <dbReference type="Proteomes" id="UP000183299"/>
    </source>
</evidence>
<protein>
    <submittedName>
        <fullName evidence="3">Cobalt-precorrin 5A hydrolase</fullName>
    </submittedName>
</protein>
<dbReference type="EMBL" id="FORY01000003">
    <property type="protein sequence ID" value="SFJ27929.1"/>
    <property type="molecule type" value="Genomic_DNA"/>
</dbReference>
<evidence type="ECO:0000256" key="1">
    <source>
        <dbReference type="SAM" id="MobiDB-lite"/>
    </source>
</evidence>
<evidence type="ECO:0000259" key="2">
    <source>
        <dbReference type="Pfam" id="PF01890"/>
    </source>
</evidence>
<keyword evidence="3" id="KW-0378">Hydrolase</keyword>
<dbReference type="SUPFAM" id="SSF159664">
    <property type="entry name" value="CobE/GbiG C-terminal domain-like"/>
    <property type="match status" value="1"/>
</dbReference>
<keyword evidence="4" id="KW-1185">Reference proteome</keyword>
<dbReference type="Pfam" id="PF01890">
    <property type="entry name" value="CbiG_C"/>
    <property type="match status" value="1"/>
</dbReference>
<dbReference type="RefSeq" id="WP_074913964.1">
    <property type="nucleotide sequence ID" value="NZ_FORY01000003.1"/>
</dbReference>
<dbReference type="OrthoDB" id="7475241at2"/>
<dbReference type="Proteomes" id="UP000183299">
    <property type="component" value="Unassembled WGS sequence"/>
</dbReference>
<sequence length="169" mass="17232">MRGTGRSAAERPAGVIAGFGFRTGASVQSFEDALAQAAQGREVTAIATLSDKAATPAFAAFLRATGLPLYCVSQAEARRMDTVTHSPGSQAARQTGSVAEAVALAAAGRGARLLGARVISQDRSATCALAVSETSEARASETCAPDKTTPDTTIPDKKTSNAFNQGEIS</sequence>
<feature type="domain" description="CobE/GbiG C-terminal" evidence="2">
    <location>
        <begin position="15"/>
        <end position="130"/>
    </location>
</feature>
<dbReference type="InterPro" id="IPR002750">
    <property type="entry name" value="CobE/GbiG_C"/>
</dbReference>
<reference evidence="3 4" key="1">
    <citation type="submission" date="2016-10" db="EMBL/GenBank/DDBJ databases">
        <authorList>
            <person name="de Groot N.N."/>
        </authorList>
    </citation>
    <scope>NUCLEOTIDE SEQUENCE [LARGE SCALE GENOMIC DNA]</scope>
    <source>
        <strain evidence="3 4">CGMCC 1.8891</strain>
    </source>
</reference>
<feature type="region of interest" description="Disordered" evidence="1">
    <location>
        <begin position="131"/>
        <end position="169"/>
    </location>
</feature>
<feature type="compositionally biased region" description="Polar residues" evidence="1">
    <location>
        <begin position="160"/>
        <end position="169"/>
    </location>
</feature>
<gene>
    <name evidence="3" type="ORF">SAMN04488138_103177</name>
</gene>
<dbReference type="GO" id="GO:0009236">
    <property type="term" value="P:cobalamin biosynthetic process"/>
    <property type="evidence" value="ECO:0007669"/>
    <property type="project" value="InterPro"/>
</dbReference>